<evidence type="ECO:0000259" key="13">
    <source>
        <dbReference type="SMART" id="SM00563"/>
    </source>
</evidence>
<keyword evidence="15" id="KW-1185">Reference proteome</keyword>
<keyword evidence="10" id="KW-1208">Phospholipid metabolism</keyword>
<dbReference type="Pfam" id="PF23270">
    <property type="entry name" value="HAD_RAM2_N"/>
    <property type="match status" value="1"/>
</dbReference>
<evidence type="ECO:0000256" key="10">
    <source>
        <dbReference type="ARBA" id="ARBA00023264"/>
    </source>
</evidence>
<feature type="transmembrane region" description="Helical" evidence="12">
    <location>
        <begin position="31"/>
        <end position="52"/>
    </location>
</feature>
<dbReference type="PANTHER" id="PTHR15486">
    <property type="entry name" value="ANCIENT UBIQUITOUS PROTEIN"/>
    <property type="match status" value="1"/>
</dbReference>
<dbReference type="Gene3D" id="3.90.550.50">
    <property type="match status" value="1"/>
</dbReference>
<feature type="transmembrane region" description="Helical" evidence="12">
    <location>
        <begin position="496"/>
        <end position="520"/>
    </location>
</feature>
<proteinExistence type="inferred from homology"/>
<dbReference type="GO" id="GO:0090447">
    <property type="term" value="F:glycerol-3-phosphate 2-O-acyltransferase activity"/>
    <property type="evidence" value="ECO:0007669"/>
    <property type="project" value="TreeGrafter"/>
</dbReference>
<dbReference type="Pfam" id="PF01553">
    <property type="entry name" value="Acyltransferase"/>
    <property type="match status" value="1"/>
</dbReference>
<dbReference type="GO" id="GO:0008654">
    <property type="term" value="P:phospholipid biosynthetic process"/>
    <property type="evidence" value="ECO:0007669"/>
    <property type="project" value="UniProtKB-KW"/>
</dbReference>
<accession>A0A8S1ZVA5</accession>
<dbReference type="InterPro" id="IPR006740">
    <property type="entry name" value="DUF604"/>
</dbReference>
<keyword evidence="3" id="KW-0444">Lipid biosynthesis</keyword>
<sequence length="968" mass="109709">MKANRGGGEHGHHEALKFSSFFFMPERPRDYLVLFTRFSVLTCLIVSVSLVLRATFLSPSARDYSTTYGLRLTAVPQKAIAFPPTGSVGPINISHIFFSIAGAAETWIDRSQYISLWWRNSTRGFVWLDEPVKIPKNHSDVRFSIPTRVSDPGWTRFKFSSSRAAVRIARIIWDSYRLNLPNVRWFVMGDDDTVFFTENLVKVLSKYDHEQMWYIGGNSESVEQDVMHAYDMAFGGGGFAISRPLAARLAAAMDDCLQRYFYFYGSDQRIAACVSEIGVPFTEERGFHQLDIRGDPYGFLAAHPLAPLVSLHHLVYLDPMFPNKNPIESLQTLMKPYNLDPNRILQQINCHDRKRQWSISISWGYSIQIYTYFLTATELTTPLQTFKTWRSSSDGPFVFNTRPLKPDPCERPVTYFMDGAEDVRGSGTKTWYSIADKNYGHCEKSEHIRLTKVKRILVTSMKTDPEYWNKAPRRQCCKVMEEFEGTILKNADSFSYFMLVAFEASGLIRFAILLLLWPIITLLDVFSYKNAALKLMIFVATVGLREPEIESVARAVLPKFYMDDVSMDTWRIFSSCKKRVVVTRMPRVMVERFAKDHLRADEVIGTELIVNRFGFVTGLIRETDVDQSALNRVANLFVDQRPRLGLGRPAVTASTTFLSLCEEHIPAPIPENYNDGNQQLQLRPLPVIFHDGRLVKRPTPATALLILLWIPLGIILAVIRIFLGAILPLWATPYVSQIFGGHIIVKGKPPQPPAAGKSGVLFVCTHRTLMDPVVLSYVLGRSIPAVTYSISRLSEILSPIPTVRLTRIRDVDAAKIKQQLSKGDLVVCPEGTTCREPFLLRFSALFAELTDRIVPVAMNYRVGFFHATTARGWKGLDPIFFFMNPRPVYEVTFLNQLPMEATCSSGKSPHDVANYVQRILAATLGFECTNFTRKDKYRVLAGNDGTVSYLSLLDQLKKVVGTFEPFLH</sequence>
<dbReference type="PANTHER" id="PTHR15486:SF80">
    <property type="entry name" value="GLYCEROL-3-PHOSPHATE ACYLTRANSFERASE 5-RELATED"/>
    <property type="match status" value="1"/>
</dbReference>
<organism evidence="14 15">
    <name type="scientific">Arabidopsis arenosa</name>
    <name type="common">Sand rock-cress</name>
    <name type="synonym">Cardaminopsis arenosa</name>
    <dbReference type="NCBI Taxonomy" id="38785"/>
    <lineage>
        <taxon>Eukaryota</taxon>
        <taxon>Viridiplantae</taxon>
        <taxon>Streptophyta</taxon>
        <taxon>Embryophyta</taxon>
        <taxon>Tracheophyta</taxon>
        <taxon>Spermatophyta</taxon>
        <taxon>Magnoliopsida</taxon>
        <taxon>eudicotyledons</taxon>
        <taxon>Gunneridae</taxon>
        <taxon>Pentapetalae</taxon>
        <taxon>rosids</taxon>
        <taxon>malvids</taxon>
        <taxon>Brassicales</taxon>
        <taxon>Brassicaceae</taxon>
        <taxon>Camelineae</taxon>
        <taxon>Arabidopsis</taxon>
    </lineage>
</organism>
<feature type="transmembrane region" description="Helical" evidence="12">
    <location>
        <begin position="703"/>
        <end position="730"/>
    </location>
</feature>
<evidence type="ECO:0000256" key="2">
    <source>
        <dbReference type="ARBA" id="ARBA00007937"/>
    </source>
</evidence>
<dbReference type="AlphaFoldDB" id="A0A8S1ZVA5"/>
<evidence type="ECO:0000256" key="8">
    <source>
        <dbReference type="ARBA" id="ARBA00023136"/>
    </source>
</evidence>
<dbReference type="GO" id="GO:0016020">
    <property type="term" value="C:membrane"/>
    <property type="evidence" value="ECO:0007669"/>
    <property type="project" value="UniProtKB-SubCell"/>
</dbReference>
<keyword evidence="6 12" id="KW-1133">Transmembrane helix</keyword>
<evidence type="ECO:0000256" key="6">
    <source>
        <dbReference type="ARBA" id="ARBA00022989"/>
    </source>
</evidence>
<dbReference type="InterPro" id="IPR002123">
    <property type="entry name" value="Plipid/glycerol_acylTrfase"/>
</dbReference>
<name>A0A8S1ZVA5_ARAAE</name>
<evidence type="ECO:0000313" key="14">
    <source>
        <dbReference type="EMBL" id="CAE5966876.1"/>
    </source>
</evidence>
<reference evidence="14" key="1">
    <citation type="submission" date="2021-01" db="EMBL/GenBank/DDBJ databases">
        <authorList>
            <person name="Bezrukov I."/>
        </authorList>
    </citation>
    <scope>NUCLEOTIDE SEQUENCE</scope>
</reference>
<keyword evidence="5 12" id="KW-0812">Transmembrane</keyword>
<evidence type="ECO:0000256" key="4">
    <source>
        <dbReference type="ARBA" id="ARBA00022679"/>
    </source>
</evidence>
<comment type="subcellular location">
    <subcellularLocation>
        <location evidence="1">Membrane</location>
        <topology evidence="1">Multi-pass membrane protein</topology>
    </subcellularLocation>
</comment>
<evidence type="ECO:0000256" key="5">
    <source>
        <dbReference type="ARBA" id="ARBA00022692"/>
    </source>
</evidence>
<evidence type="ECO:0000256" key="12">
    <source>
        <dbReference type="SAM" id="Phobius"/>
    </source>
</evidence>
<keyword evidence="9" id="KW-0594">Phospholipid biosynthesis</keyword>
<comment type="similarity">
    <text evidence="2">Belongs to the GPAT/DAPAT family.</text>
</comment>
<dbReference type="GO" id="GO:0010143">
    <property type="term" value="P:cutin biosynthetic process"/>
    <property type="evidence" value="ECO:0007669"/>
    <property type="project" value="TreeGrafter"/>
</dbReference>
<evidence type="ECO:0000256" key="9">
    <source>
        <dbReference type="ARBA" id="ARBA00023209"/>
    </source>
</evidence>
<protein>
    <recommendedName>
        <fullName evidence="13">Phospholipid/glycerol acyltransferase domain-containing protein</fullName>
    </recommendedName>
</protein>
<dbReference type="CDD" id="cd06551">
    <property type="entry name" value="LPLAT"/>
    <property type="match status" value="1"/>
</dbReference>
<gene>
    <name evidence="14" type="ORF">AARE701A_LOCUS6897</name>
</gene>
<evidence type="ECO:0000256" key="1">
    <source>
        <dbReference type="ARBA" id="ARBA00004141"/>
    </source>
</evidence>
<keyword evidence="8 12" id="KW-0472">Membrane</keyword>
<dbReference type="GO" id="GO:0016791">
    <property type="term" value="F:phosphatase activity"/>
    <property type="evidence" value="ECO:0007669"/>
    <property type="project" value="TreeGrafter"/>
</dbReference>
<evidence type="ECO:0000313" key="15">
    <source>
        <dbReference type="Proteomes" id="UP000682877"/>
    </source>
</evidence>
<dbReference type="SMART" id="SM00563">
    <property type="entry name" value="PlsC"/>
    <property type="match status" value="1"/>
</dbReference>
<evidence type="ECO:0000256" key="11">
    <source>
        <dbReference type="ARBA" id="ARBA00023315"/>
    </source>
</evidence>
<dbReference type="SUPFAM" id="SSF69593">
    <property type="entry name" value="Glycerol-3-phosphate (1)-acyltransferase"/>
    <property type="match status" value="1"/>
</dbReference>
<evidence type="ECO:0000256" key="7">
    <source>
        <dbReference type="ARBA" id="ARBA00023098"/>
    </source>
</evidence>
<keyword evidence="7" id="KW-0443">Lipid metabolism</keyword>
<keyword evidence="11" id="KW-0012">Acyltransferase</keyword>
<evidence type="ECO:0000256" key="3">
    <source>
        <dbReference type="ARBA" id="ARBA00022516"/>
    </source>
</evidence>
<dbReference type="InterPro" id="IPR056462">
    <property type="entry name" value="HAD_RAM2/GPAT1-8"/>
</dbReference>
<dbReference type="Pfam" id="PF04646">
    <property type="entry name" value="DUF604"/>
    <property type="match status" value="1"/>
</dbReference>
<dbReference type="Proteomes" id="UP000682877">
    <property type="component" value="Chromosome 3"/>
</dbReference>
<keyword evidence="4" id="KW-0808">Transferase</keyword>
<feature type="domain" description="Phospholipid/glycerol acyltransferase" evidence="13">
    <location>
        <begin position="760"/>
        <end position="861"/>
    </location>
</feature>
<dbReference type="FunFam" id="3.90.550.50:FF:000006">
    <property type="entry name" value="Fringe-related protein-like"/>
    <property type="match status" value="1"/>
</dbReference>
<dbReference type="EMBL" id="LR999453">
    <property type="protein sequence ID" value="CAE5966876.1"/>
    <property type="molecule type" value="Genomic_DNA"/>
</dbReference>